<feature type="chain" id="PRO_5002875236" description="Phosphatidylethanolamine-binding protein" evidence="1">
    <location>
        <begin position="19"/>
        <end position="207"/>
    </location>
</feature>
<dbReference type="CDD" id="cd00866">
    <property type="entry name" value="PEBP_euk"/>
    <property type="match status" value="1"/>
</dbReference>
<dbReference type="InParanoid" id="B8MMQ2"/>
<gene>
    <name evidence="2" type="ORF">TSTA_098760</name>
</gene>
<reference evidence="3" key="1">
    <citation type="journal article" date="2015" name="Genome Announc.">
        <title>Genome sequence of the AIDS-associated pathogen Penicillium marneffei (ATCC18224) and its near taxonomic relative Talaromyces stipitatus (ATCC10500).</title>
        <authorList>
            <person name="Nierman W.C."/>
            <person name="Fedorova-Abrams N.D."/>
            <person name="Andrianopoulos A."/>
        </authorList>
    </citation>
    <scope>NUCLEOTIDE SEQUENCE [LARGE SCALE GENOMIC DNA]</scope>
    <source>
        <strain evidence="3">ATCC 10500 / CBS 375.48 / QM 6759 / NRRL 1006</strain>
    </source>
</reference>
<evidence type="ECO:0000313" key="3">
    <source>
        <dbReference type="Proteomes" id="UP000001745"/>
    </source>
</evidence>
<dbReference type="Pfam" id="PF01161">
    <property type="entry name" value="PBP"/>
    <property type="match status" value="1"/>
</dbReference>
<feature type="signal peptide" evidence="1">
    <location>
        <begin position="1"/>
        <end position="18"/>
    </location>
</feature>
<dbReference type="GO" id="GO:0030414">
    <property type="term" value="F:peptidase inhibitor activity"/>
    <property type="evidence" value="ECO:0007669"/>
    <property type="project" value="TreeGrafter"/>
</dbReference>
<evidence type="ECO:0008006" key="4">
    <source>
        <dbReference type="Google" id="ProtNLM"/>
    </source>
</evidence>
<dbReference type="GO" id="GO:0005543">
    <property type="term" value="F:phospholipid binding"/>
    <property type="evidence" value="ECO:0007669"/>
    <property type="project" value="TreeGrafter"/>
</dbReference>
<evidence type="ECO:0000256" key="1">
    <source>
        <dbReference type="SAM" id="SignalP"/>
    </source>
</evidence>
<dbReference type="STRING" id="441959.B8MMQ2"/>
<keyword evidence="3" id="KW-1185">Reference proteome</keyword>
<dbReference type="PANTHER" id="PTHR11362">
    <property type="entry name" value="PHOSPHATIDYLETHANOLAMINE-BINDING PROTEIN"/>
    <property type="match status" value="1"/>
</dbReference>
<dbReference type="Proteomes" id="UP000001745">
    <property type="component" value="Unassembled WGS sequence"/>
</dbReference>
<dbReference type="Gene3D" id="3.90.280.10">
    <property type="entry name" value="PEBP-like"/>
    <property type="match status" value="1"/>
</dbReference>
<organism evidence="2 3">
    <name type="scientific">Talaromyces stipitatus (strain ATCC 10500 / CBS 375.48 / QM 6759 / NRRL 1006)</name>
    <name type="common">Penicillium stipitatum</name>
    <dbReference type="NCBI Taxonomy" id="441959"/>
    <lineage>
        <taxon>Eukaryota</taxon>
        <taxon>Fungi</taxon>
        <taxon>Dikarya</taxon>
        <taxon>Ascomycota</taxon>
        <taxon>Pezizomycotina</taxon>
        <taxon>Eurotiomycetes</taxon>
        <taxon>Eurotiomycetidae</taxon>
        <taxon>Eurotiales</taxon>
        <taxon>Trichocomaceae</taxon>
        <taxon>Talaromyces</taxon>
        <taxon>Talaromyces sect. Talaromyces</taxon>
    </lineage>
</organism>
<dbReference type="GO" id="GO:0030162">
    <property type="term" value="P:regulation of proteolysis"/>
    <property type="evidence" value="ECO:0007669"/>
    <property type="project" value="TreeGrafter"/>
</dbReference>
<dbReference type="VEuPathDB" id="FungiDB:TSTA_098760"/>
<dbReference type="OrthoDB" id="440553at2759"/>
<keyword evidence="1" id="KW-0732">Signal</keyword>
<evidence type="ECO:0000313" key="2">
    <source>
        <dbReference type="EMBL" id="EED13619.1"/>
    </source>
</evidence>
<dbReference type="GO" id="GO:0046578">
    <property type="term" value="P:regulation of Ras protein signal transduction"/>
    <property type="evidence" value="ECO:0007669"/>
    <property type="project" value="TreeGrafter"/>
</dbReference>
<protein>
    <recommendedName>
        <fullName evidence="4">Phosphatidylethanolamine-binding protein</fullName>
    </recommendedName>
</protein>
<dbReference type="GeneID" id="8099704"/>
<dbReference type="OMA" id="PRDSTNH"/>
<dbReference type="RefSeq" id="XP_002485857.1">
    <property type="nucleotide sequence ID" value="XM_002485812.1"/>
</dbReference>
<dbReference type="eggNOG" id="ENOG502SG3W">
    <property type="taxonomic scope" value="Eukaryota"/>
</dbReference>
<sequence>MLLETILAVFLAVGIAHCQTPPGFEPSTSHKLGVKFSKKVAVHLGNKLDKDDTQTIPHLKVKSLTDDAKNAYCLQTTIFSSHYMVFMIDLDVPQNDTTVPFLHWYQPDLNLDPKSGRLFLPKSSHLSNAEYYPPSPPPGPPHRYVELLFGQPPHYKLPSQFEKYLDKKSSARAGFDMKEFIKAANLKRPIAGNWFLVQKVEDENEEL</sequence>
<dbReference type="HOGENOM" id="CLU_043994_4_5_1"/>
<name>B8MMQ2_TALSN</name>
<dbReference type="InterPro" id="IPR036610">
    <property type="entry name" value="PEBP-like_sf"/>
</dbReference>
<accession>B8MMQ2</accession>
<dbReference type="PhylomeDB" id="B8MMQ2"/>
<proteinExistence type="predicted"/>
<dbReference type="InterPro" id="IPR035810">
    <property type="entry name" value="PEBP_euk"/>
</dbReference>
<dbReference type="PANTHER" id="PTHR11362:SF141">
    <property type="entry name" value="PHOSPHATIDYLETHANOLAMINE-BINDING PROTEIN"/>
    <property type="match status" value="1"/>
</dbReference>
<dbReference type="EMBL" id="EQ962658">
    <property type="protein sequence ID" value="EED13619.1"/>
    <property type="molecule type" value="Genomic_DNA"/>
</dbReference>
<dbReference type="InterPro" id="IPR008914">
    <property type="entry name" value="PEBP"/>
</dbReference>
<dbReference type="AlphaFoldDB" id="B8MMQ2"/>
<dbReference type="SUPFAM" id="SSF49777">
    <property type="entry name" value="PEBP-like"/>
    <property type="match status" value="1"/>
</dbReference>